<name>A0A0A9CA75_ARUDO</name>
<protein>
    <submittedName>
        <fullName evidence="1">Uncharacterized protein</fullName>
    </submittedName>
</protein>
<proteinExistence type="predicted"/>
<organism evidence="1">
    <name type="scientific">Arundo donax</name>
    <name type="common">Giant reed</name>
    <name type="synonym">Donax arundinaceus</name>
    <dbReference type="NCBI Taxonomy" id="35708"/>
    <lineage>
        <taxon>Eukaryota</taxon>
        <taxon>Viridiplantae</taxon>
        <taxon>Streptophyta</taxon>
        <taxon>Embryophyta</taxon>
        <taxon>Tracheophyta</taxon>
        <taxon>Spermatophyta</taxon>
        <taxon>Magnoliopsida</taxon>
        <taxon>Liliopsida</taxon>
        <taxon>Poales</taxon>
        <taxon>Poaceae</taxon>
        <taxon>PACMAD clade</taxon>
        <taxon>Arundinoideae</taxon>
        <taxon>Arundineae</taxon>
        <taxon>Arundo</taxon>
    </lineage>
</organism>
<reference evidence="1" key="1">
    <citation type="submission" date="2014-09" db="EMBL/GenBank/DDBJ databases">
        <authorList>
            <person name="Magalhaes I.L.F."/>
            <person name="Oliveira U."/>
            <person name="Santos F.R."/>
            <person name="Vidigal T.H.D.A."/>
            <person name="Brescovit A.D."/>
            <person name="Santos A.J."/>
        </authorList>
    </citation>
    <scope>NUCLEOTIDE SEQUENCE</scope>
    <source>
        <tissue evidence="1">Shoot tissue taken approximately 20 cm above the soil surface</tissue>
    </source>
</reference>
<dbReference type="AlphaFoldDB" id="A0A0A9CA75"/>
<evidence type="ECO:0000313" key="1">
    <source>
        <dbReference type="EMBL" id="JAD71363.1"/>
    </source>
</evidence>
<sequence>MYALGHGLPNSVYCIAIPYQE</sequence>
<reference evidence="1" key="2">
    <citation type="journal article" date="2015" name="Data Brief">
        <title>Shoot transcriptome of the giant reed, Arundo donax.</title>
        <authorList>
            <person name="Barrero R.A."/>
            <person name="Guerrero F.D."/>
            <person name="Moolhuijzen P."/>
            <person name="Goolsby J.A."/>
            <person name="Tidwell J."/>
            <person name="Bellgard S.E."/>
            <person name="Bellgard M.I."/>
        </authorList>
    </citation>
    <scope>NUCLEOTIDE SEQUENCE</scope>
    <source>
        <tissue evidence="1">Shoot tissue taken approximately 20 cm above the soil surface</tissue>
    </source>
</reference>
<accession>A0A0A9CA75</accession>
<dbReference type="EMBL" id="GBRH01226532">
    <property type="protein sequence ID" value="JAD71363.1"/>
    <property type="molecule type" value="Transcribed_RNA"/>
</dbReference>